<evidence type="ECO:0000259" key="3">
    <source>
        <dbReference type="Pfam" id="PF20153"/>
    </source>
</evidence>
<feature type="compositionally biased region" description="Basic and acidic residues" evidence="1">
    <location>
        <begin position="29"/>
        <end position="40"/>
    </location>
</feature>
<feature type="transmembrane region" description="Helical" evidence="2">
    <location>
        <begin position="197"/>
        <end position="216"/>
    </location>
</feature>
<feature type="domain" description="DUF6535" evidence="3">
    <location>
        <begin position="97"/>
        <end position="274"/>
    </location>
</feature>
<dbReference type="Pfam" id="PF20153">
    <property type="entry name" value="DUF6535"/>
    <property type="match status" value="1"/>
</dbReference>
<dbReference type="AlphaFoldDB" id="A0A8H3CUS4"/>
<protein>
    <recommendedName>
        <fullName evidence="3">DUF6535 domain-containing protein</fullName>
    </recommendedName>
</protein>
<comment type="caution">
    <text evidence="4">The sequence shown here is derived from an EMBL/GenBank/DDBJ whole genome shotgun (WGS) entry which is preliminary data.</text>
</comment>
<dbReference type="Proteomes" id="UP000663853">
    <property type="component" value="Unassembled WGS sequence"/>
</dbReference>
<sequence length="274" mass="29948">MSLMIPSNLSGARTAPRLGGSDDAASFEKNLDDTEPHSALETRPGTALQSGQASPVGNYETPGPETTAVKTKMPQRGGASGYFDEEGTELGKEAKFWKVYVKETDRWDAEVIDSWNKSLDVILVFAALFSAISTAFLIESSKKLQQDPTDTSAQSLVVISQTLLAMANNLPPPGPEVLLPNGAEAFTPTYNAIVINILWYLSLSISLATAFIAALAKEWCQSFLAGRTGHPCIQARRRQQKWSMIEKWRMEELITLLPTLIHIALLLFSIGLCF</sequence>
<feature type="compositionally biased region" description="Polar residues" evidence="1">
    <location>
        <begin position="1"/>
        <end position="11"/>
    </location>
</feature>
<accession>A0A8H3CUS4</accession>
<keyword evidence="2" id="KW-0812">Transmembrane</keyword>
<evidence type="ECO:0000313" key="4">
    <source>
        <dbReference type="EMBL" id="CAE6495119.1"/>
    </source>
</evidence>
<feature type="transmembrane region" description="Helical" evidence="2">
    <location>
        <begin position="253"/>
        <end position="272"/>
    </location>
</feature>
<evidence type="ECO:0000256" key="2">
    <source>
        <dbReference type="SAM" id="Phobius"/>
    </source>
</evidence>
<reference evidence="4" key="1">
    <citation type="submission" date="2021-01" db="EMBL/GenBank/DDBJ databases">
        <authorList>
            <person name="Kaushik A."/>
        </authorList>
    </citation>
    <scope>NUCLEOTIDE SEQUENCE</scope>
    <source>
        <strain evidence="4">AG6-10EEA</strain>
    </source>
</reference>
<evidence type="ECO:0000256" key="1">
    <source>
        <dbReference type="SAM" id="MobiDB-lite"/>
    </source>
</evidence>
<dbReference type="InterPro" id="IPR045338">
    <property type="entry name" value="DUF6535"/>
</dbReference>
<keyword evidence="2" id="KW-0472">Membrane</keyword>
<feature type="transmembrane region" description="Helical" evidence="2">
    <location>
        <begin position="121"/>
        <end position="138"/>
    </location>
</feature>
<dbReference type="EMBL" id="CAJMXA010003418">
    <property type="protein sequence ID" value="CAE6495119.1"/>
    <property type="molecule type" value="Genomic_DNA"/>
</dbReference>
<name>A0A8H3CUS4_9AGAM</name>
<gene>
    <name evidence="4" type="ORF">RDB_LOCUS105459</name>
</gene>
<keyword evidence="2" id="KW-1133">Transmembrane helix</keyword>
<evidence type="ECO:0000313" key="5">
    <source>
        <dbReference type="Proteomes" id="UP000663853"/>
    </source>
</evidence>
<feature type="region of interest" description="Disordered" evidence="1">
    <location>
        <begin position="1"/>
        <end position="85"/>
    </location>
</feature>
<proteinExistence type="predicted"/>
<organism evidence="4 5">
    <name type="scientific">Rhizoctonia solani</name>
    <dbReference type="NCBI Taxonomy" id="456999"/>
    <lineage>
        <taxon>Eukaryota</taxon>
        <taxon>Fungi</taxon>
        <taxon>Dikarya</taxon>
        <taxon>Basidiomycota</taxon>
        <taxon>Agaricomycotina</taxon>
        <taxon>Agaricomycetes</taxon>
        <taxon>Cantharellales</taxon>
        <taxon>Ceratobasidiaceae</taxon>
        <taxon>Rhizoctonia</taxon>
    </lineage>
</organism>